<evidence type="ECO:0000256" key="1">
    <source>
        <dbReference type="ARBA" id="ARBA00004127"/>
    </source>
</evidence>
<evidence type="ECO:0000313" key="15">
    <source>
        <dbReference type="Proteomes" id="UP000439983"/>
    </source>
</evidence>
<keyword evidence="6 12" id="KW-0812">Transmembrane</keyword>
<evidence type="ECO:0000256" key="2">
    <source>
        <dbReference type="ARBA" id="ARBA00005551"/>
    </source>
</evidence>
<evidence type="ECO:0000256" key="10">
    <source>
        <dbReference type="ARBA" id="ARBA00023136"/>
    </source>
</evidence>
<feature type="transmembrane region" description="Helical" evidence="12">
    <location>
        <begin position="6"/>
        <end position="25"/>
    </location>
</feature>
<dbReference type="EMBL" id="WITC01000036">
    <property type="protein sequence ID" value="MQX14858.1"/>
    <property type="molecule type" value="Genomic_DNA"/>
</dbReference>
<evidence type="ECO:0000256" key="6">
    <source>
        <dbReference type="ARBA" id="ARBA00022692"/>
    </source>
</evidence>
<proteinExistence type="inferred from homology"/>
<organism evidence="14 15">
    <name type="scientific">Sinorhizobium terangae</name>
    <dbReference type="NCBI Taxonomy" id="110322"/>
    <lineage>
        <taxon>Bacteria</taxon>
        <taxon>Pseudomonadati</taxon>
        <taxon>Pseudomonadota</taxon>
        <taxon>Alphaproteobacteria</taxon>
        <taxon>Hyphomicrobiales</taxon>
        <taxon>Rhizobiaceae</taxon>
        <taxon>Sinorhizobium/Ensifer group</taxon>
        <taxon>Sinorhizobium</taxon>
    </lineage>
</organism>
<feature type="transmembrane region" description="Helical" evidence="12">
    <location>
        <begin position="360"/>
        <end position="378"/>
    </location>
</feature>
<evidence type="ECO:0000256" key="3">
    <source>
        <dbReference type="ARBA" id="ARBA00022448"/>
    </source>
</evidence>
<dbReference type="Gene3D" id="1.20.1530.20">
    <property type="match status" value="1"/>
</dbReference>
<accession>A0A6N7LC95</accession>
<evidence type="ECO:0000256" key="4">
    <source>
        <dbReference type="ARBA" id="ARBA00022449"/>
    </source>
</evidence>
<name>A0A6N7LC95_SINTE</name>
<comment type="caution">
    <text evidence="14">The sequence shown here is derived from an EMBL/GenBank/DDBJ whole genome shotgun (WGS) entry which is preliminary data.</text>
</comment>
<feature type="transmembrane region" description="Helical" evidence="12">
    <location>
        <begin position="336"/>
        <end position="354"/>
    </location>
</feature>
<dbReference type="AlphaFoldDB" id="A0A6N7LC95"/>
<feature type="region of interest" description="Disordered" evidence="11">
    <location>
        <begin position="569"/>
        <end position="619"/>
    </location>
</feature>
<dbReference type="GO" id="GO:0012505">
    <property type="term" value="C:endomembrane system"/>
    <property type="evidence" value="ECO:0007669"/>
    <property type="project" value="UniProtKB-SubCell"/>
</dbReference>
<evidence type="ECO:0000259" key="13">
    <source>
        <dbReference type="PROSITE" id="PS51201"/>
    </source>
</evidence>
<dbReference type="InterPro" id="IPR004771">
    <property type="entry name" value="K/H_exchanger"/>
</dbReference>
<dbReference type="InterPro" id="IPR003148">
    <property type="entry name" value="RCK_N"/>
</dbReference>
<feature type="transmembrane region" description="Helical" evidence="12">
    <location>
        <begin position="294"/>
        <end position="315"/>
    </location>
</feature>
<gene>
    <name evidence="14" type="ORF">GHK62_08830</name>
</gene>
<feature type="domain" description="RCK N-terminal" evidence="13">
    <location>
        <begin position="401"/>
        <end position="517"/>
    </location>
</feature>
<feature type="transmembrane region" description="Helical" evidence="12">
    <location>
        <begin position="186"/>
        <end position="204"/>
    </location>
</feature>
<dbReference type="GO" id="GO:0006813">
    <property type="term" value="P:potassium ion transport"/>
    <property type="evidence" value="ECO:0007669"/>
    <property type="project" value="UniProtKB-KW"/>
</dbReference>
<dbReference type="GO" id="GO:0005886">
    <property type="term" value="C:plasma membrane"/>
    <property type="evidence" value="ECO:0007669"/>
    <property type="project" value="TreeGrafter"/>
</dbReference>
<feature type="transmembrane region" description="Helical" evidence="12">
    <location>
        <begin position="270"/>
        <end position="288"/>
    </location>
</feature>
<dbReference type="FunFam" id="3.40.50.720:FF:000036">
    <property type="entry name" value="Glutathione-regulated potassium-efflux system protein KefB"/>
    <property type="match status" value="1"/>
</dbReference>
<protein>
    <submittedName>
        <fullName evidence="14">Potassium transporter TrkA</fullName>
    </submittedName>
</protein>
<dbReference type="PANTHER" id="PTHR46157:SF8">
    <property type="entry name" value="GLUTATHIONE-REGULATED POTASSIUM-EFFLUX SYSTEM PROTEIN"/>
    <property type="match status" value="1"/>
</dbReference>
<dbReference type="Pfam" id="PF00999">
    <property type="entry name" value="Na_H_Exchanger"/>
    <property type="match status" value="1"/>
</dbReference>
<comment type="subcellular location">
    <subcellularLocation>
        <location evidence="1">Endomembrane system</location>
        <topology evidence="1">Multi-pass membrane protein</topology>
    </subcellularLocation>
</comment>
<keyword evidence="10 12" id="KW-0472">Membrane</keyword>
<dbReference type="InterPro" id="IPR036291">
    <property type="entry name" value="NAD(P)-bd_dom_sf"/>
</dbReference>
<evidence type="ECO:0000256" key="7">
    <source>
        <dbReference type="ARBA" id="ARBA00022958"/>
    </source>
</evidence>
<evidence type="ECO:0000256" key="5">
    <source>
        <dbReference type="ARBA" id="ARBA00022538"/>
    </source>
</evidence>
<dbReference type="GO" id="GO:0008324">
    <property type="term" value="F:monoatomic cation transmembrane transporter activity"/>
    <property type="evidence" value="ECO:0007669"/>
    <property type="project" value="InterPro"/>
</dbReference>
<evidence type="ECO:0000313" key="14">
    <source>
        <dbReference type="EMBL" id="MQX14858.1"/>
    </source>
</evidence>
<evidence type="ECO:0000256" key="11">
    <source>
        <dbReference type="SAM" id="MobiDB-lite"/>
    </source>
</evidence>
<feature type="transmembrane region" description="Helical" evidence="12">
    <location>
        <begin position="32"/>
        <end position="50"/>
    </location>
</feature>
<evidence type="ECO:0000256" key="12">
    <source>
        <dbReference type="SAM" id="Phobius"/>
    </source>
</evidence>
<keyword evidence="3" id="KW-0813">Transport</keyword>
<dbReference type="GO" id="GO:1902600">
    <property type="term" value="P:proton transmembrane transport"/>
    <property type="evidence" value="ECO:0007669"/>
    <property type="project" value="InterPro"/>
</dbReference>
<sequence>MQTTSFLYTQALMLLGGAVLAAPLFKRLGLGTILGYLAAGILIGPVAQRITEGEEILHVSELGVVFLLFIIGLELKPSRLWQMRRDIFGLGAAQVVLTGLALSSLIAFAGLLEWRGSIIAGFGLALSSTAFAMQILDESNDTNTRYGQRAFSILLLQDLAIVPLLALIPLLAAQAPEDATTPFQDFAIAVSAIAILFFAGRYLLNPLFQVIARTGARDVMIAAALLVVMGAATLMQLAGLSMAMGAFLAGVLLAESSYRHELEADIEPFRGILQALFFMAVGLSLELGVIVENYLLIIVAVPLLMLVKSLVLYWLCRITGSRHNDALRIGLLLPQGGEFGFVLFTAAAAAGVFSQGTSSLLVAIVTLSMALTPVAAMLSKRLMHEQDELADEIEEDFEGAGADVLMIGFSRFAQIASQILLAGGRDVTIIDHSAARVRQAATFGFRIYFGDGTRLDVLRAAGIERAKLVAVCTQKKETTDRIISLVQAEYPNARIFARSYDRLHTLELRARGVDYELRETFESGLLFGRKTLEALGVGDDEAIAIMDDIRRRDEARLVLQEAEGISAGRDMLHSRPVRPEPLVKPKREVNHSADTEERILPSLPAEDPPQKDETLAQTD</sequence>
<feature type="transmembrane region" description="Helical" evidence="12">
    <location>
        <begin position="149"/>
        <end position="174"/>
    </location>
</feature>
<dbReference type="RefSeq" id="WP_153438190.1">
    <property type="nucleotide sequence ID" value="NZ_CP121659.1"/>
</dbReference>
<dbReference type="Proteomes" id="UP000439983">
    <property type="component" value="Unassembled WGS sequence"/>
</dbReference>
<feature type="transmembrane region" description="Helical" evidence="12">
    <location>
        <begin position="56"/>
        <end position="75"/>
    </location>
</feature>
<dbReference type="InterPro" id="IPR038770">
    <property type="entry name" value="Na+/solute_symporter_sf"/>
</dbReference>
<comment type="similarity">
    <text evidence="2">Belongs to the monovalent cation:proton antiporter 2 (CPA2) transporter (TC 2.A.37) family.</text>
</comment>
<dbReference type="SUPFAM" id="SSF51735">
    <property type="entry name" value="NAD(P)-binding Rossmann-fold domains"/>
    <property type="match status" value="1"/>
</dbReference>
<dbReference type="GO" id="GO:0015297">
    <property type="term" value="F:antiporter activity"/>
    <property type="evidence" value="ECO:0007669"/>
    <property type="project" value="UniProtKB-KW"/>
</dbReference>
<feature type="transmembrane region" description="Helical" evidence="12">
    <location>
        <begin position="118"/>
        <end position="137"/>
    </location>
</feature>
<dbReference type="InterPro" id="IPR006153">
    <property type="entry name" value="Cation/H_exchanger_TM"/>
</dbReference>
<keyword evidence="4" id="KW-0050">Antiport</keyword>
<evidence type="ECO:0000256" key="8">
    <source>
        <dbReference type="ARBA" id="ARBA00022989"/>
    </source>
</evidence>
<keyword evidence="7" id="KW-0630">Potassium</keyword>
<feature type="transmembrane region" description="Helical" evidence="12">
    <location>
        <begin position="216"/>
        <end position="234"/>
    </location>
</feature>
<keyword evidence="15" id="KW-1185">Reference proteome</keyword>
<evidence type="ECO:0000256" key="9">
    <source>
        <dbReference type="ARBA" id="ARBA00023065"/>
    </source>
</evidence>
<dbReference type="PANTHER" id="PTHR46157">
    <property type="entry name" value="K(+) EFFLUX ANTIPORTER 3, CHLOROPLASTIC"/>
    <property type="match status" value="1"/>
</dbReference>
<dbReference type="NCBIfam" id="TIGR00932">
    <property type="entry name" value="2a37"/>
    <property type="match status" value="1"/>
</dbReference>
<dbReference type="Gene3D" id="3.40.50.720">
    <property type="entry name" value="NAD(P)-binding Rossmann-like Domain"/>
    <property type="match status" value="1"/>
</dbReference>
<feature type="transmembrane region" description="Helical" evidence="12">
    <location>
        <begin position="87"/>
        <end position="112"/>
    </location>
</feature>
<reference evidence="14 15" key="1">
    <citation type="journal article" date="2013" name="Genome Biol.">
        <title>Comparative genomics of the core and accessory genomes of 48 Sinorhizobium strains comprising five genospecies.</title>
        <authorList>
            <person name="Sugawara M."/>
            <person name="Epstein B."/>
            <person name="Badgley B.D."/>
            <person name="Unno T."/>
            <person name="Xu L."/>
            <person name="Reese J."/>
            <person name="Gyaneshwar P."/>
            <person name="Denny R."/>
            <person name="Mudge J."/>
            <person name="Bharti A.K."/>
            <person name="Farmer A.D."/>
            <person name="May G.D."/>
            <person name="Woodward J.E."/>
            <person name="Medigue C."/>
            <person name="Vallenet D."/>
            <person name="Lajus A."/>
            <person name="Rouy Z."/>
            <person name="Martinez-Vaz B."/>
            <person name="Tiffin P."/>
            <person name="Young N.D."/>
            <person name="Sadowsky M.J."/>
        </authorList>
    </citation>
    <scope>NUCLEOTIDE SEQUENCE [LARGE SCALE GENOMIC DNA]</scope>
    <source>
        <strain evidence="14 15">USDA4894</strain>
    </source>
</reference>
<feature type="compositionally biased region" description="Basic and acidic residues" evidence="11">
    <location>
        <begin position="608"/>
        <end position="619"/>
    </location>
</feature>
<keyword evidence="5" id="KW-0633">Potassium transport</keyword>
<dbReference type="PROSITE" id="PS51201">
    <property type="entry name" value="RCK_N"/>
    <property type="match status" value="1"/>
</dbReference>
<dbReference type="OrthoDB" id="9781411at2"/>
<dbReference type="Pfam" id="PF02254">
    <property type="entry name" value="TrkA_N"/>
    <property type="match status" value="1"/>
</dbReference>
<keyword evidence="9" id="KW-0406">Ion transport</keyword>
<keyword evidence="8 12" id="KW-1133">Transmembrane helix</keyword>
<feature type="compositionally biased region" description="Basic and acidic residues" evidence="11">
    <location>
        <begin position="570"/>
        <end position="599"/>
    </location>
</feature>